<gene>
    <name evidence="2" type="primary">NCL1_13390</name>
    <name evidence="2" type="ORF">TNCT_454041</name>
</gene>
<dbReference type="PANTHER" id="PTHR45638">
    <property type="entry name" value="CYCLIC NUCLEOTIDE-GATED CATION CHANNEL SUBUNIT A"/>
    <property type="match status" value="1"/>
</dbReference>
<dbReference type="Proteomes" id="UP000887116">
    <property type="component" value="Unassembled WGS sequence"/>
</dbReference>
<name>A0A8X6HHM0_TRICU</name>
<feature type="region of interest" description="Disordered" evidence="1">
    <location>
        <begin position="448"/>
        <end position="477"/>
    </location>
</feature>
<comment type="caution">
    <text evidence="2">The sequence shown here is derived from an EMBL/GenBank/DDBJ whole genome shotgun (WGS) entry which is preliminary data.</text>
</comment>
<feature type="compositionally biased region" description="Low complexity" evidence="1">
    <location>
        <begin position="448"/>
        <end position="461"/>
    </location>
</feature>
<protein>
    <submittedName>
        <fullName evidence="2">Cyclic nucleotide-gated cation channel alpha-3</fullName>
    </submittedName>
</protein>
<dbReference type="AlphaFoldDB" id="A0A8X6HHM0"/>
<proteinExistence type="predicted"/>
<feature type="compositionally biased region" description="Basic and acidic residues" evidence="1">
    <location>
        <begin position="177"/>
        <end position="189"/>
    </location>
</feature>
<dbReference type="Gene3D" id="2.60.120.10">
    <property type="entry name" value="Jelly Rolls"/>
    <property type="match status" value="1"/>
</dbReference>
<feature type="compositionally biased region" description="Polar residues" evidence="1">
    <location>
        <begin position="392"/>
        <end position="406"/>
    </location>
</feature>
<dbReference type="OrthoDB" id="6434655at2759"/>
<feature type="non-terminal residue" evidence="2">
    <location>
        <position position="477"/>
    </location>
</feature>
<evidence type="ECO:0000313" key="3">
    <source>
        <dbReference type="Proteomes" id="UP000887116"/>
    </source>
</evidence>
<feature type="region of interest" description="Disordered" evidence="1">
    <location>
        <begin position="149"/>
        <end position="227"/>
    </location>
</feature>
<feature type="region of interest" description="Disordered" evidence="1">
    <location>
        <begin position="392"/>
        <end position="414"/>
    </location>
</feature>
<keyword evidence="3" id="KW-1185">Reference proteome</keyword>
<dbReference type="InterPro" id="IPR050866">
    <property type="entry name" value="CNG_cation_channel"/>
</dbReference>
<reference evidence="2" key="1">
    <citation type="submission" date="2020-07" db="EMBL/GenBank/DDBJ databases">
        <title>Multicomponent nature underlies the extraordinary mechanical properties of spider dragline silk.</title>
        <authorList>
            <person name="Kono N."/>
            <person name="Nakamura H."/>
            <person name="Mori M."/>
            <person name="Yoshida Y."/>
            <person name="Ohtoshi R."/>
            <person name="Malay A.D."/>
            <person name="Moran D.A.P."/>
            <person name="Tomita M."/>
            <person name="Numata K."/>
            <person name="Arakawa K."/>
        </authorList>
    </citation>
    <scope>NUCLEOTIDE SEQUENCE</scope>
</reference>
<dbReference type="PANTHER" id="PTHR45638:SF13">
    <property type="entry name" value="CYCLIC NUCLEOTIDE-BINDING DOMAIN-CONTAINING PROTEIN"/>
    <property type="match status" value="1"/>
</dbReference>
<dbReference type="EMBL" id="BMAO01015633">
    <property type="protein sequence ID" value="GFR03214.1"/>
    <property type="molecule type" value="Genomic_DNA"/>
</dbReference>
<organism evidence="2 3">
    <name type="scientific">Trichonephila clavata</name>
    <name type="common">Joro spider</name>
    <name type="synonym">Nephila clavata</name>
    <dbReference type="NCBI Taxonomy" id="2740835"/>
    <lineage>
        <taxon>Eukaryota</taxon>
        <taxon>Metazoa</taxon>
        <taxon>Ecdysozoa</taxon>
        <taxon>Arthropoda</taxon>
        <taxon>Chelicerata</taxon>
        <taxon>Arachnida</taxon>
        <taxon>Araneae</taxon>
        <taxon>Araneomorphae</taxon>
        <taxon>Entelegynae</taxon>
        <taxon>Araneoidea</taxon>
        <taxon>Nephilidae</taxon>
        <taxon>Trichonephila</taxon>
    </lineage>
</organism>
<dbReference type="GO" id="GO:0005221">
    <property type="term" value="F:intracellularly cyclic nucleotide-activated monoatomic cation channel activity"/>
    <property type="evidence" value="ECO:0007669"/>
    <property type="project" value="InterPro"/>
</dbReference>
<evidence type="ECO:0000256" key="1">
    <source>
        <dbReference type="SAM" id="MobiDB-lite"/>
    </source>
</evidence>
<dbReference type="GO" id="GO:0044877">
    <property type="term" value="F:protein-containing complex binding"/>
    <property type="evidence" value="ECO:0007669"/>
    <property type="project" value="TreeGrafter"/>
</dbReference>
<accession>A0A8X6HHM0</accession>
<sequence length="477" mass="53739">RTADVRSIGYSELLCLSRRDLMSALVEYPEAKSVLEDQAKKRMKTNLQAQRAFSVDALLRNSQEHSSMDSGIVKDEERGQEVSEIKAMIEELKNANKVPGRTVWQLIARCEVLQAKLGEKEKEVEESKFRIRELEQLLFSHHYPKYSEDTESVFSPDPEQNRDKQLRPGSKVVKQYSQDEGRRLSDDGTKGLPVDLVSPEVRTIPQLKITRPSSEGGSSNEGDGDLDKKYTFTDDNFIKTSKITNVYEKGTNSKIQKGHQSSKEKESVNVPKEFYSNNFKVFTEKIWDLNPSMDYSFSNETLIDHQILLDDNEEITLSTRFKDEFSLTDSSLNLNVHTIPEESEEEINDVNVNSCSSNEDGAKNYQESSKLISADPGDDDSLQTQIPRTCSVDNLSSRTGNKSQHLSPDGATEGLKRLQSAPGALHHLDTLKTGEALDFLRMASMSSGYSYSDDTSSRRNSWTWGSECDTDDEYASS</sequence>
<evidence type="ECO:0000313" key="2">
    <source>
        <dbReference type="EMBL" id="GFR03214.1"/>
    </source>
</evidence>
<dbReference type="InterPro" id="IPR014710">
    <property type="entry name" value="RmlC-like_jellyroll"/>
</dbReference>
<feature type="compositionally biased region" description="Acidic residues" evidence="1">
    <location>
        <begin position="468"/>
        <end position="477"/>
    </location>
</feature>